<dbReference type="InterPro" id="IPR011992">
    <property type="entry name" value="EF-hand-dom_pair"/>
</dbReference>
<dbReference type="GO" id="GO:0005793">
    <property type="term" value="C:endoplasmic reticulum-Golgi intermediate compartment"/>
    <property type="evidence" value="ECO:0007669"/>
    <property type="project" value="TreeGrafter"/>
</dbReference>
<protein>
    <recommendedName>
        <fullName evidence="5">EF-hand domain-containing protein</fullName>
    </recommendedName>
</protein>
<keyword evidence="4" id="KW-1185">Reference proteome</keyword>
<dbReference type="InterPro" id="IPR040250">
    <property type="entry name" value="Nucleobindin"/>
</dbReference>
<evidence type="ECO:0008006" key="5">
    <source>
        <dbReference type="Google" id="ProtNLM"/>
    </source>
</evidence>
<dbReference type="Gene3D" id="1.10.238.10">
    <property type="entry name" value="EF-hand"/>
    <property type="match status" value="1"/>
</dbReference>
<dbReference type="EMBL" id="CP034460">
    <property type="protein sequence ID" value="QBM90283.1"/>
    <property type="molecule type" value="Genomic_DNA"/>
</dbReference>
<organism evidence="3 4">
    <name type="scientific">Metschnikowia aff. pulcherrima</name>
    <dbReference type="NCBI Taxonomy" id="2163413"/>
    <lineage>
        <taxon>Eukaryota</taxon>
        <taxon>Fungi</taxon>
        <taxon>Dikarya</taxon>
        <taxon>Ascomycota</taxon>
        <taxon>Saccharomycotina</taxon>
        <taxon>Pichiomycetes</taxon>
        <taxon>Metschnikowiaceae</taxon>
        <taxon>Metschnikowia</taxon>
    </lineage>
</organism>
<dbReference type="PANTHER" id="PTHR19237">
    <property type="entry name" value="NUCLEOBINDIN"/>
    <property type="match status" value="1"/>
</dbReference>
<dbReference type="STRING" id="2163413.A0A4V1AET0"/>
<proteinExistence type="predicted"/>
<gene>
    <name evidence="3" type="ORF">METSCH_E05280</name>
</gene>
<dbReference type="Proteomes" id="UP000292447">
    <property type="component" value="Chromosome V"/>
</dbReference>
<dbReference type="FunFam" id="1.10.238.10:FF:000309">
    <property type="entry name" value="Chromosome 21, whole genome shotgun sequence"/>
    <property type="match status" value="1"/>
</dbReference>
<name>A0A4V1AET0_9ASCO</name>
<reference evidence="4" key="1">
    <citation type="submission" date="2019-03" db="EMBL/GenBank/DDBJ databases">
        <title>Snf2 controls pulcherriminic acid biosynthesis and connects pigmentation and antifungal activity of the yeast Metschnikowia pulcherrima.</title>
        <authorList>
            <person name="Gore-Lloyd D."/>
            <person name="Sumann I."/>
            <person name="Brachmann A.O."/>
            <person name="Schneeberger K."/>
            <person name="Ortiz-Merino R.A."/>
            <person name="Moreno-Beltran M."/>
            <person name="Schlaefli M."/>
            <person name="Kirner P."/>
            <person name="Santos Kron A."/>
            <person name="Wolfe K.H."/>
            <person name="Piel J."/>
            <person name="Ahrens C.H."/>
            <person name="Henk D."/>
            <person name="Freimoser F.M."/>
        </authorList>
    </citation>
    <scope>NUCLEOTIDE SEQUENCE [LARGE SCALE GENOMIC DNA]</scope>
    <source>
        <strain evidence="4">APC 1.2</strain>
    </source>
</reference>
<feature type="signal peptide" evidence="2">
    <location>
        <begin position="1"/>
        <end position="23"/>
    </location>
</feature>
<evidence type="ECO:0000256" key="1">
    <source>
        <dbReference type="ARBA" id="ARBA00022729"/>
    </source>
</evidence>
<accession>A0A4V1AET0</accession>
<dbReference type="GO" id="GO:0005509">
    <property type="term" value="F:calcium ion binding"/>
    <property type="evidence" value="ECO:0007669"/>
    <property type="project" value="TreeGrafter"/>
</dbReference>
<feature type="chain" id="PRO_5020590218" description="EF-hand domain-containing protein" evidence="2">
    <location>
        <begin position="24"/>
        <end position="217"/>
    </location>
</feature>
<keyword evidence="1 2" id="KW-0732">Signal</keyword>
<dbReference type="SUPFAM" id="SSF47473">
    <property type="entry name" value="EF-hand"/>
    <property type="match status" value="1"/>
</dbReference>
<dbReference type="AlphaFoldDB" id="A0A4V1AET0"/>
<evidence type="ECO:0000256" key="2">
    <source>
        <dbReference type="SAM" id="SignalP"/>
    </source>
</evidence>
<evidence type="ECO:0000313" key="4">
    <source>
        <dbReference type="Proteomes" id="UP000292447"/>
    </source>
</evidence>
<sequence>MKLKFLALVLAAVSLATAHAAKAAKPLELSWQEWHMQEEHQMDSFDASAFFLIHDLQDRGYWTPKEILYIYGLTRDSVVGDGSGMGEHDHAETISESTKKRVISEVSRLVGADSDGNISKDAWLEFSKKGGVLPDFGVGPGHHMDFEAEYENHHWNQYHRDQDPDVHTKHKEDIEHEMLHHEHEIEETHSNAGGRLQAHDYVSPVKIQNIPQKYLAQ</sequence>
<dbReference type="PANTHER" id="PTHR19237:SF20">
    <property type="entry name" value="NUCLEOBINDIN 1"/>
    <property type="match status" value="1"/>
</dbReference>
<evidence type="ECO:0000313" key="3">
    <source>
        <dbReference type="EMBL" id="QBM90283.1"/>
    </source>
</evidence>